<feature type="compositionally biased region" description="Low complexity" evidence="1">
    <location>
        <begin position="8"/>
        <end position="22"/>
    </location>
</feature>
<dbReference type="InterPro" id="IPR006597">
    <property type="entry name" value="Sel1-like"/>
</dbReference>
<dbReference type="PRINTS" id="PR00834">
    <property type="entry name" value="PROTEASES2C"/>
</dbReference>
<dbReference type="SUPFAM" id="SSF81901">
    <property type="entry name" value="HCP-like"/>
    <property type="match status" value="2"/>
</dbReference>
<dbReference type="InterPro" id="IPR043504">
    <property type="entry name" value="Peptidase_S1_PA_chymotrypsin"/>
</dbReference>
<dbReference type="EMBL" id="CAAHFG010000004">
    <property type="protein sequence ID" value="VGO17245.1"/>
    <property type="molecule type" value="Genomic_DNA"/>
</dbReference>
<dbReference type="AlphaFoldDB" id="A0A6C2UB37"/>
<dbReference type="GO" id="GO:0006508">
    <property type="term" value="P:proteolysis"/>
    <property type="evidence" value="ECO:0007669"/>
    <property type="project" value="InterPro"/>
</dbReference>
<dbReference type="Proteomes" id="UP000366872">
    <property type="component" value="Unassembled WGS sequence"/>
</dbReference>
<accession>A0A6C2UB37</accession>
<keyword evidence="3" id="KW-1185">Reference proteome</keyword>
<protein>
    <submittedName>
        <fullName evidence="2">Secretory immunoglobulin A-binding protein EsiB</fullName>
    </submittedName>
</protein>
<evidence type="ECO:0000256" key="1">
    <source>
        <dbReference type="SAM" id="MobiDB-lite"/>
    </source>
</evidence>
<dbReference type="InterPro" id="IPR050767">
    <property type="entry name" value="Sel1_AlgK"/>
</dbReference>
<evidence type="ECO:0000313" key="2">
    <source>
        <dbReference type="EMBL" id="VGO17245.1"/>
    </source>
</evidence>
<dbReference type="PANTHER" id="PTHR11102:SF160">
    <property type="entry name" value="ERAD-ASSOCIATED E3 UBIQUITIN-PROTEIN LIGASE COMPONENT HRD3"/>
    <property type="match status" value="1"/>
</dbReference>
<gene>
    <name evidence="2" type="primary">esiB_11</name>
    <name evidence="2" type="ORF">PDESU_05841</name>
</gene>
<reference evidence="2 3" key="1">
    <citation type="submission" date="2019-04" db="EMBL/GenBank/DDBJ databases">
        <authorList>
            <person name="Van Vliet M D."/>
        </authorList>
    </citation>
    <scope>NUCLEOTIDE SEQUENCE [LARGE SCALE GENOMIC DNA]</scope>
    <source>
        <strain evidence="2 3">F1</strain>
    </source>
</reference>
<proteinExistence type="predicted"/>
<dbReference type="Gene3D" id="2.40.10.10">
    <property type="entry name" value="Trypsin-like serine proteases"/>
    <property type="match status" value="2"/>
</dbReference>
<dbReference type="GO" id="GO:0004252">
    <property type="term" value="F:serine-type endopeptidase activity"/>
    <property type="evidence" value="ECO:0007669"/>
    <property type="project" value="InterPro"/>
</dbReference>
<sequence length="591" mass="64192">MIASDAVAALRPRPSGPPLRGRAPLRDGIMEGRLVGRQNTEQGTAGSTLSSPIRGLRLGVGAKAFFWYEKAAAQNYAQGQYGLSDCYLYGYGVEQNLAEGARLLRLSAEQEFAEAEASLGHALYYGNFGFNKNPEEAVKWFLSAADKGNAEACDWLSTAYREGLGIEQNVQKSHEWLIKALELEPERPSLAYDLVMYRMLAGDYELSVPELTFKLHKHFAEVECKDYAQFHLAYCYLAGKGVTQNHPEAARWFQKAADQGIAAAQFNLGLMSSKGGGLVKNERDAVKWYRLAAEQGHVDAQLNLGVYYWDGKGVLEDYVEAYAWLALASMNGSSLAQNNKEILGQKLSFSQIAAGQQRAKELQALIERKKAIAESESDKPIESDIAPSGFGSGLFVKGGYVLTCWHVVEDAERISVSLEGKDHLASVVQKDAANDIAVLKVGDVSGGAALNLTDDAKLGEKVFTLGYPHPDLQGSDVKFTTGSISSLTGVGNSPLYFQISAPLQSGNSGSPLFDEKGNLVGIVAAKLDSLATLALTGDLPQNVNYAIKADYLEPLLKTVPGLEIEKEKTKDVNLLELIEELKQSVVMIKVY</sequence>
<dbReference type="InterPro" id="IPR009003">
    <property type="entry name" value="Peptidase_S1_PA"/>
</dbReference>
<organism evidence="2 3">
    <name type="scientific">Pontiella desulfatans</name>
    <dbReference type="NCBI Taxonomy" id="2750659"/>
    <lineage>
        <taxon>Bacteria</taxon>
        <taxon>Pseudomonadati</taxon>
        <taxon>Kiritimatiellota</taxon>
        <taxon>Kiritimatiellia</taxon>
        <taxon>Kiritimatiellales</taxon>
        <taxon>Pontiellaceae</taxon>
        <taxon>Pontiella</taxon>
    </lineage>
</organism>
<dbReference type="SUPFAM" id="SSF50494">
    <property type="entry name" value="Trypsin-like serine proteases"/>
    <property type="match status" value="1"/>
</dbReference>
<feature type="region of interest" description="Disordered" evidence="1">
    <location>
        <begin position="1"/>
        <end position="25"/>
    </location>
</feature>
<name>A0A6C2UB37_PONDE</name>
<dbReference type="PANTHER" id="PTHR11102">
    <property type="entry name" value="SEL-1-LIKE PROTEIN"/>
    <property type="match status" value="1"/>
</dbReference>
<dbReference type="SMART" id="SM00671">
    <property type="entry name" value="SEL1"/>
    <property type="match status" value="6"/>
</dbReference>
<dbReference type="InterPro" id="IPR011990">
    <property type="entry name" value="TPR-like_helical_dom_sf"/>
</dbReference>
<evidence type="ECO:0000313" key="3">
    <source>
        <dbReference type="Proteomes" id="UP000366872"/>
    </source>
</evidence>
<dbReference type="RefSeq" id="WP_136082732.1">
    <property type="nucleotide sequence ID" value="NZ_CAAHFG010000004.1"/>
</dbReference>
<dbReference type="Pfam" id="PF08238">
    <property type="entry name" value="Sel1"/>
    <property type="match status" value="7"/>
</dbReference>
<dbReference type="Gene3D" id="1.25.40.10">
    <property type="entry name" value="Tetratricopeptide repeat domain"/>
    <property type="match status" value="2"/>
</dbReference>
<dbReference type="InterPro" id="IPR001940">
    <property type="entry name" value="Peptidase_S1C"/>
</dbReference>
<dbReference type="Pfam" id="PF13365">
    <property type="entry name" value="Trypsin_2"/>
    <property type="match status" value="1"/>
</dbReference>